<dbReference type="InterPro" id="IPR053937">
    <property type="entry name" value="GOST_TM"/>
</dbReference>
<comment type="similarity">
    <text evidence="2">Belongs to the LU7TM family.</text>
</comment>
<gene>
    <name evidence="11" type="ORF">BCR43DRAFT_445677</name>
</gene>
<dbReference type="FunCoup" id="A0A1X2H3I9">
    <property type="interactions" value="453"/>
</dbReference>
<dbReference type="GO" id="GO:0042147">
    <property type="term" value="P:retrograde transport, endosome to Golgi"/>
    <property type="evidence" value="ECO:0007669"/>
    <property type="project" value="TreeGrafter"/>
</dbReference>
<dbReference type="InterPro" id="IPR009637">
    <property type="entry name" value="GPR107/GPR108-like"/>
</dbReference>
<evidence type="ECO:0000256" key="1">
    <source>
        <dbReference type="ARBA" id="ARBA00004141"/>
    </source>
</evidence>
<feature type="transmembrane region" description="Helical" evidence="8">
    <location>
        <begin position="235"/>
        <end position="254"/>
    </location>
</feature>
<evidence type="ECO:0000256" key="5">
    <source>
        <dbReference type="ARBA" id="ARBA00022989"/>
    </source>
</evidence>
<protein>
    <submittedName>
        <fullName evidence="11">Lung seven transmembrane receptor-domain-containing protein</fullName>
    </submittedName>
</protein>
<dbReference type="Pfam" id="PF06814">
    <property type="entry name" value="GOST_TM"/>
    <property type="match status" value="1"/>
</dbReference>
<dbReference type="Pfam" id="PF21902">
    <property type="entry name" value="PTM1-like_N"/>
    <property type="match status" value="1"/>
</dbReference>
<dbReference type="InParanoid" id="A0A1X2H3I9"/>
<accession>A0A1X2H3I9</accession>
<keyword evidence="4" id="KW-0732">Signal</keyword>
<keyword evidence="3 8" id="KW-0812">Transmembrane</keyword>
<dbReference type="EMBL" id="MCGN01000010">
    <property type="protein sequence ID" value="ORY91938.1"/>
    <property type="molecule type" value="Genomic_DNA"/>
</dbReference>
<dbReference type="GO" id="GO:0005794">
    <property type="term" value="C:Golgi apparatus"/>
    <property type="evidence" value="ECO:0007669"/>
    <property type="project" value="TreeGrafter"/>
</dbReference>
<evidence type="ECO:0000256" key="6">
    <source>
        <dbReference type="ARBA" id="ARBA00023136"/>
    </source>
</evidence>
<dbReference type="PANTHER" id="PTHR21229:SF1">
    <property type="entry name" value="GH17801P"/>
    <property type="match status" value="1"/>
</dbReference>
<feature type="domain" description="PTM1-like N-terminal" evidence="10">
    <location>
        <begin position="82"/>
        <end position="221"/>
    </location>
</feature>
<keyword evidence="12" id="KW-1185">Reference proteome</keyword>
<feature type="transmembrane region" description="Helical" evidence="8">
    <location>
        <begin position="266"/>
        <end position="288"/>
    </location>
</feature>
<dbReference type="OMA" id="TWGFYDF"/>
<evidence type="ECO:0000259" key="9">
    <source>
        <dbReference type="Pfam" id="PF06814"/>
    </source>
</evidence>
<dbReference type="InterPro" id="IPR053938">
    <property type="entry name" value="PTM1-like_N"/>
</dbReference>
<feature type="region of interest" description="Disordered" evidence="7">
    <location>
        <begin position="547"/>
        <end position="604"/>
    </location>
</feature>
<organism evidence="11 12">
    <name type="scientific">Syncephalastrum racemosum</name>
    <name type="common">Filamentous fungus</name>
    <dbReference type="NCBI Taxonomy" id="13706"/>
    <lineage>
        <taxon>Eukaryota</taxon>
        <taxon>Fungi</taxon>
        <taxon>Fungi incertae sedis</taxon>
        <taxon>Mucoromycota</taxon>
        <taxon>Mucoromycotina</taxon>
        <taxon>Mucoromycetes</taxon>
        <taxon>Mucorales</taxon>
        <taxon>Syncephalastraceae</taxon>
        <taxon>Syncephalastrum</taxon>
    </lineage>
</organism>
<dbReference type="STRING" id="13706.A0A1X2H3I9"/>
<keyword evidence="5 8" id="KW-1133">Transmembrane helix</keyword>
<evidence type="ECO:0000256" key="7">
    <source>
        <dbReference type="SAM" id="MobiDB-lite"/>
    </source>
</evidence>
<evidence type="ECO:0000313" key="11">
    <source>
        <dbReference type="EMBL" id="ORY91938.1"/>
    </source>
</evidence>
<feature type="transmembrane region" description="Helical" evidence="8">
    <location>
        <begin position="422"/>
        <end position="441"/>
    </location>
</feature>
<keyword evidence="11" id="KW-0675">Receptor</keyword>
<comment type="subcellular location">
    <subcellularLocation>
        <location evidence="1">Membrane</location>
        <topology evidence="1">Multi-pass membrane protein</topology>
    </subcellularLocation>
</comment>
<dbReference type="AlphaFoldDB" id="A0A1X2H3I9"/>
<feature type="transmembrane region" description="Helical" evidence="8">
    <location>
        <begin position="373"/>
        <end position="401"/>
    </location>
</feature>
<evidence type="ECO:0000256" key="2">
    <source>
        <dbReference type="ARBA" id="ARBA00007883"/>
    </source>
</evidence>
<dbReference type="OrthoDB" id="19932at2759"/>
<dbReference type="GO" id="GO:0005829">
    <property type="term" value="C:cytosol"/>
    <property type="evidence" value="ECO:0007669"/>
    <property type="project" value="GOC"/>
</dbReference>
<dbReference type="GO" id="GO:0016020">
    <property type="term" value="C:membrane"/>
    <property type="evidence" value="ECO:0007669"/>
    <property type="project" value="UniProtKB-SubCell"/>
</dbReference>
<sequence>MRKEPRLCRSSTSCIPTLLFFRHATTEWANPGYLARLSAPFSSRHSGADSTRNTLPFFLLLVFMPTLRNAFAYLTSDDYYTTTCSGIWSKDSIPGGIDPFIKVTFDPSSQGKTALLIYEWQDFEQIGAFNNQTYKIQYICDKEALSAKLCETSQYGEFIVHPDENNKNNSLFTDALDLKAGNEPTISLYKVEQTGYYCVAIMPANLENDTTASFAANIEWRHPYGELPASDYPKLLFYGIFALLYLAVGLFWGIQSWRYWDDILPVQHFLSGTIFFLTVEMAINWGFWEAYNQTGSPCKFTTYGLLALVALLNAGRNSMSFFMLLVVCMGYSVVKPSLGSTMKKCVILASVHFAFGVVYSLGVTLLSPETAGFLVLLVVFPLAMTMSAFYVWTFSSLALTMSYLETRHQHEKVRMYKRLQRLLLFSVIMVIVIFVLNMFAFSDRNEMDWAAHSWKWRWVMLDGLLNLLYFIVFLGIIILWRPTNNNQRYGLMQISQDEDEAIDLENRLRRAEGLGQGEHNLGDETAIFEVGDDDLSDDERDKVKLVSAAGQRNEVSQTSGSYAPVGGSHSQSSPPPRYEERPQPHQRGQQHQHQQHEDDEEEDE</sequence>
<feature type="transmembrane region" description="Helical" evidence="8">
    <location>
        <begin position="300"/>
        <end position="315"/>
    </location>
</feature>
<comment type="caution">
    <text evidence="11">The sequence shown here is derived from an EMBL/GenBank/DDBJ whole genome shotgun (WGS) entry which is preliminary data.</text>
</comment>
<evidence type="ECO:0000256" key="8">
    <source>
        <dbReference type="SAM" id="Phobius"/>
    </source>
</evidence>
<evidence type="ECO:0000259" key="10">
    <source>
        <dbReference type="Pfam" id="PF21902"/>
    </source>
</evidence>
<evidence type="ECO:0000313" key="12">
    <source>
        <dbReference type="Proteomes" id="UP000242180"/>
    </source>
</evidence>
<keyword evidence="6 8" id="KW-0472">Membrane</keyword>
<proteinExistence type="inferred from homology"/>
<feature type="transmembrane region" description="Helical" evidence="8">
    <location>
        <begin position="345"/>
        <end position="367"/>
    </location>
</feature>
<reference evidence="11 12" key="1">
    <citation type="submission" date="2016-07" db="EMBL/GenBank/DDBJ databases">
        <title>Pervasive Adenine N6-methylation of Active Genes in Fungi.</title>
        <authorList>
            <consortium name="DOE Joint Genome Institute"/>
            <person name="Mondo S.J."/>
            <person name="Dannebaum R.O."/>
            <person name="Kuo R.C."/>
            <person name="Labutti K."/>
            <person name="Haridas S."/>
            <person name="Kuo A."/>
            <person name="Salamov A."/>
            <person name="Ahrendt S.R."/>
            <person name="Lipzen A."/>
            <person name="Sullivan W."/>
            <person name="Andreopoulos W.B."/>
            <person name="Clum A."/>
            <person name="Lindquist E."/>
            <person name="Daum C."/>
            <person name="Ramamoorthy G.K."/>
            <person name="Gryganskyi A."/>
            <person name="Culley D."/>
            <person name="Magnuson J.K."/>
            <person name="James T.Y."/>
            <person name="O'Malley M.A."/>
            <person name="Stajich J.E."/>
            <person name="Spatafora J.W."/>
            <person name="Visel A."/>
            <person name="Grigoriev I.V."/>
        </authorList>
    </citation>
    <scope>NUCLEOTIDE SEQUENCE [LARGE SCALE GENOMIC DNA]</scope>
    <source>
        <strain evidence="11 12">NRRL 2496</strain>
    </source>
</reference>
<dbReference type="PANTHER" id="PTHR21229">
    <property type="entry name" value="LUNG SEVEN TRANSMEMBRANE RECEPTOR"/>
    <property type="match status" value="1"/>
</dbReference>
<feature type="transmembrane region" description="Helical" evidence="8">
    <location>
        <begin position="461"/>
        <end position="480"/>
    </location>
</feature>
<feature type="domain" description="GOST seven transmembrane" evidence="9">
    <location>
        <begin position="233"/>
        <end position="487"/>
    </location>
</feature>
<name>A0A1X2H3I9_SYNRA</name>
<evidence type="ECO:0000256" key="3">
    <source>
        <dbReference type="ARBA" id="ARBA00022692"/>
    </source>
</evidence>
<dbReference type="Proteomes" id="UP000242180">
    <property type="component" value="Unassembled WGS sequence"/>
</dbReference>
<evidence type="ECO:0000256" key="4">
    <source>
        <dbReference type="ARBA" id="ARBA00022729"/>
    </source>
</evidence>